<name>A0ABU5C5V9_9BACI</name>
<keyword evidence="2" id="KW-1185">Reference proteome</keyword>
<gene>
    <name evidence="1" type="ORF">RWE15_09310</name>
</gene>
<organism evidence="1 2">
    <name type="scientific">Tigheibacillus halophilus</name>
    <dbReference type="NCBI Taxonomy" id="361280"/>
    <lineage>
        <taxon>Bacteria</taxon>
        <taxon>Bacillati</taxon>
        <taxon>Bacillota</taxon>
        <taxon>Bacilli</taxon>
        <taxon>Bacillales</taxon>
        <taxon>Bacillaceae</taxon>
        <taxon>Tigheibacillus</taxon>
    </lineage>
</organism>
<protein>
    <submittedName>
        <fullName evidence="1">Uncharacterized protein</fullName>
    </submittedName>
</protein>
<accession>A0ABU5C5V9</accession>
<reference evidence="1 2" key="1">
    <citation type="submission" date="2023-10" db="EMBL/GenBank/DDBJ databases">
        <title>Virgibacillus halophilus 5B73C genome.</title>
        <authorList>
            <person name="Miliotis G."/>
            <person name="Sengupta P."/>
            <person name="Hameed A."/>
            <person name="Chuvochina M."/>
            <person name="Mcdonagh F."/>
            <person name="Simpson A.C."/>
            <person name="Singh N.K."/>
            <person name="Rekha P.D."/>
            <person name="Raman K."/>
            <person name="Hugenholtz P."/>
            <person name="Venkateswaran K."/>
        </authorList>
    </citation>
    <scope>NUCLEOTIDE SEQUENCE [LARGE SCALE GENOMIC DNA]</scope>
    <source>
        <strain evidence="1 2">5B73C</strain>
    </source>
</reference>
<dbReference type="EMBL" id="JAWDIP010000003">
    <property type="protein sequence ID" value="MDY0394609.1"/>
    <property type="molecule type" value="Genomic_DNA"/>
</dbReference>
<comment type="caution">
    <text evidence="1">The sequence shown here is derived from an EMBL/GenBank/DDBJ whole genome shotgun (WGS) entry which is preliminary data.</text>
</comment>
<evidence type="ECO:0000313" key="1">
    <source>
        <dbReference type="EMBL" id="MDY0394609.1"/>
    </source>
</evidence>
<proteinExistence type="predicted"/>
<sequence length="43" mass="4828">MVEGLQNEIKEDVYMPLTEKAEAAKANDPIGERMLLNASFFGR</sequence>
<evidence type="ECO:0000313" key="2">
    <source>
        <dbReference type="Proteomes" id="UP001281447"/>
    </source>
</evidence>
<dbReference type="Proteomes" id="UP001281447">
    <property type="component" value="Unassembled WGS sequence"/>
</dbReference>